<gene>
    <name evidence="2" type="ORF">E1832_13080</name>
</gene>
<evidence type="ECO:0000259" key="1">
    <source>
        <dbReference type="Pfam" id="PF00576"/>
    </source>
</evidence>
<dbReference type="InterPro" id="IPR023416">
    <property type="entry name" value="Transthyretin/HIU_hydrolase_d"/>
</dbReference>
<organism evidence="2 3">
    <name type="scientific">Antarcticimicrobium luteum</name>
    <dbReference type="NCBI Taxonomy" id="2547397"/>
    <lineage>
        <taxon>Bacteria</taxon>
        <taxon>Pseudomonadati</taxon>
        <taxon>Pseudomonadota</taxon>
        <taxon>Alphaproteobacteria</taxon>
        <taxon>Rhodobacterales</taxon>
        <taxon>Paracoccaceae</taxon>
        <taxon>Antarcticimicrobium</taxon>
    </lineage>
</organism>
<dbReference type="Gene3D" id="2.60.40.180">
    <property type="entry name" value="Transthyretin/hydroxyisourate hydrolase domain"/>
    <property type="match status" value="1"/>
</dbReference>
<evidence type="ECO:0000313" key="3">
    <source>
        <dbReference type="Proteomes" id="UP000295301"/>
    </source>
</evidence>
<dbReference type="EMBL" id="SMUV01000068">
    <property type="protein sequence ID" value="TDK45600.1"/>
    <property type="molecule type" value="Genomic_DNA"/>
</dbReference>
<dbReference type="AlphaFoldDB" id="A0A4R5V1D8"/>
<sequence>MTLKFTTHILNGTDGTHASGVGIELRNQAGGEPLFVGETDAGGRLQCEIASERVAADGRLELIISNGGFWLGREIPRSAPQVVEEMAIRMRIPERQGHYHAPVMLSPNSFSCWWSA</sequence>
<dbReference type="OrthoDB" id="9792386at2"/>
<dbReference type="SUPFAM" id="SSF49472">
    <property type="entry name" value="Transthyretin (synonym: prealbumin)"/>
    <property type="match status" value="1"/>
</dbReference>
<accession>A0A4R5V1D8</accession>
<comment type="caution">
    <text evidence="2">The sequence shown here is derived from an EMBL/GenBank/DDBJ whole genome shotgun (WGS) entry which is preliminary data.</text>
</comment>
<keyword evidence="3" id="KW-1185">Reference proteome</keyword>
<dbReference type="RefSeq" id="WP_133360217.1">
    <property type="nucleotide sequence ID" value="NZ_SMUV01000068.1"/>
</dbReference>
<evidence type="ECO:0000313" key="2">
    <source>
        <dbReference type="EMBL" id="TDK45600.1"/>
    </source>
</evidence>
<dbReference type="Pfam" id="PF00576">
    <property type="entry name" value="Transthyretin"/>
    <property type="match status" value="1"/>
</dbReference>
<feature type="domain" description="Transthyretin/hydroxyisourate hydrolase" evidence="1">
    <location>
        <begin position="6"/>
        <end position="112"/>
    </location>
</feature>
<reference evidence="2 3" key="1">
    <citation type="submission" date="2019-03" db="EMBL/GenBank/DDBJ databases">
        <title>Ruegeria lutea sp. nov., a novel strain, isolated from marine sediment, the Masan Bay, South Korea.</title>
        <authorList>
            <person name="Kim J."/>
            <person name="Kim D.-Y."/>
            <person name="Lee S.-S."/>
        </authorList>
    </citation>
    <scope>NUCLEOTIDE SEQUENCE [LARGE SCALE GENOMIC DNA]</scope>
    <source>
        <strain evidence="2 3">318-1</strain>
    </source>
</reference>
<dbReference type="Proteomes" id="UP000295301">
    <property type="component" value="Unassembled WGS sequence"/>
</dbReference>
<name>A0A4R5V1D8_9RHOB</name>
<protein>
    <recommendedName>
        <fullName evidence="1">Transthyretin/hydroxyisourate hydrolase domain-containing protein</fullName>
    </recommendedName>
</protein>
<proteinExistence type="predicted"/>
<dbReference type="InterPro" id="IPR036817">
    <property type="entry name" value="Transthyretin/HIU_hydrolase_sf"/>
</dbReference>